<dbReference type="InterPro" id="IPR007708">
    <property type="entry name" value="DBR1_C"/>
</dbReference>
<dbReference type="Proteomes" id="UP000186594">
    <property type="component" value="Unassembled WGS sequence"/>
</dbReference>
<proteinExistence type="predicted"/>
<sequence>MQIAVQGCCHGELDVIYDTAIRNTSDYASLAVPKKYLQLGDFQKYYAAKRRAPILTVLIGGNHESSGYMRELFYGGWVAPNMYYLGNSGAVTFNGLRLAGLSGIYYKSDLNLGHFEKPPYDHSTMRSAYHVRAFDVAKLSHICDKSPLDIMLSHDWPAGIEHRGNMKALLKKKKHFHDDIKNGQLGSPPAMHLLKTLKPRFWFSSHLHVKFAAIFKHKVTTKVENPDEIAIDLDDNTQVETPSAGDTTAPKEDGPRFPEETRFLALDKVLPRRDYMQILEIEPVSPIASNPSLSTNLCYDPEWLAITRVYHPYFTTSRTQPLLPQNVEELIQKERVWVAENVKDLAIPKNFEITIPPHPKELQPRHRITPVQCFLSSR</sequence>
<dbReference type="InterPro" id="IPR004843">
    <property type="entry name" value="Calcineurin-like_PHP"/>
</dbReference>
<evidence type="ECO:0000259" key="2">
    <source>
        <dbReference type="SMART" id="SM01124"/>
    </source>
</evidence>
<dbReference type="AlphaFoldDB" id="A0A1U7LUQ4"/>
<comment type="caution">
    <text evidence="3">The sequence shown here is derived from an EMBL/GenBank/DDBJ whole genome shotgun (WGS) entry which is preliminary data.</text>
</comment>
<evidence type="ECO:0000313" key="4">
    <source>
        <dbReference type="Proteomes" id="UP000186594"/>
    </source>
</evidence>
<dbReference type="GO" id="GO:0008419">
    <property type="term" value="F:RNA lariat debranching enzyme activity"/>
    <property type="evidence" value="ECO:0007669"/>
    <property type="project" value="TreeGrafter"/>
</dbReference>
<dbReference type="GO" id="GO:0000398">
    <property type="term" value="P:mRNA splicing, via spliceosome"/>
    <property type="evidence" value="ECO:0007669"/>
    <property type="project" value="TreeGrafter"/>
</dbReference>
<dbReference type="Pfam" id="PF00149">
    <property type="entry name" value="Metallophos"/>
    <property type="match status" value="1"/>
</dbReference>
<evidence type="ECO:0000313" key="3">
    <source>
        <dbReference type="EMBL" id="OLL26374.1"/>
    </source>
</evidence>
<dbReference type="SUPFAM" id="SSF56300">
    <property type="entry name" value="Metallo-dependent phosphatases"/>
    <property type="match status" value="1"/>
</dbReference>
<accession>A0A1U7LUQ4</accession>
<keyword evidence="4" id="KW-1185">Reference proteome</keyword>
<dbReference type="OMA" id="KWWFSAH"/>
<dbReference type="GO" id="GO:0005634">
    <property type="term" value="C:nucleus"/>
    <property type="evidence" value="ECO:0007669"/>
    <property type="project" value="TreeGrafter"/>
</dbReference>
<dbReference type="STRING" id="1198029.A0A1U7LUQ4"/>
<dbReference type="SMART" id="SM01124">
    <property type="entry name" value="DBR1"/>
    <property type="match status" value="1"/>
</dbReference>
<dbReference type="PANTHER" id="PTHR12849">
    <property type="entry name" value="RNA LARIAT DEBRANCHING ENZYME"/>
    <property type="match status" value="1"/>
</dbReference>
<feature type="region of interest" description="Disordered" evidence="1">
    <location>
        <begin position="230"/>
        <end position="257"/>
    </location>
</feature>
<dbReference type="EMBL" id="LXFE01000197">
    <property type="protein sequence ID" value="OLL26374.1"/>
    <property type="molecule type" value="Genomic_DNA"/>
</dbReference>
<organism evidence="3 4">
    <name type="scientific">Neolecta irregularis (strain DAH-3)</name>
    <dbReference type="NCBI Taxonomy" id="1198029"/>
    <lineage>
        <taxon>Eukaryota</taxon>
        <taxon>Fungi</taxon>
        <taxon>Dikarya</taxon>
        <taxon>Ascomycota</taxon>
        <taxon>Taphrinomycotina</taxon>
        <taxon>Neolectales</taxon>
        <taxon>Neolectaceae</taxon>
        <taxon>Neolecta</taxon>
    </lineage>
</organism>
<reference evidence="3 4" key="1">
    <citation type="submission" date="2016-04" db="EMBL/GenBank/DDBJ databases">
        <title>Evolutionary innovation and constraint leading to complex multicellularity in the Ascomycota.</title>
        <authorList>
            <person name="Cisse O."/>
            <person name="Nguyen A."/>
            <person name="Hewitt D.A."/>
            <person name="Jedd G."/>
            <person name="Stajich J.E."/>
        </authorList>
    </citation>
    <scope>NUCLEOTIDE SEQUENCE [LARGE SCALE GENOMIC DNA]</scope>
    <source>
        <strain evidence="3 4">DAH-3</strain>
    </source>
</reference>
<dbReference type="OrthoDB" id="407609at2759"/>
<feature type="domain" description="Lariat debranching enzyme C-terminal" evidence="2">
    <location>
        <begin position="248"/>
        <end position="376"/>
    </location>
</feature>
<dbReference type="InterPro" id="IPR029052">
    <property type="entry name" value="Metallo-depent_PP-like"/>
</dbReference>
<dbReference type="Pfam" id="PF05011">
    <property type="entry name" value="DBR1"/>
    <property type="match status" value="1"/>
</dbReference>
<protein>
    <submittedName>
        <fullName evidence="3">Lariat debranching enzyme</fullName>
    </submittedName>
</protein>
<dbReference type="PANTHER" id="PTHR12849:SF0">
    <property type="entry name" value="LARIAT DEBRANCHING ENZYME"/>
    <property type="match status" value="1"/>
</dbReference>
<name>A0A1U7LUQ4_NEOID</name>
<gene>
    <name evidence="3" type="ORF">NEOLI_004151</name>
</gene>
<evidence type="ECO:0000256" key="1">
    <source>
        <dbReference type="SAM" id="MobiDB-lite"/>
    </source>
</evidence>